<evidence type="ECO:0000256" key="3">
    <source>
        <dbReference type="ARBA" id="ARBA00012662"/>
    </source>
</evidence>
<dbReference type="GO" id="GO:0005764">
    <property type="term" value="C:lysosome"/>
    <property type="evidence" value="ECO:0007669"/>
    <property type="project" value="TreeGrafter"/>
</dbReference>
<keyword evidence="5" id="KW-0378">Hydrolase</keyword>
<dbReference type="InterPro" id="IPR017853">
    <property type="entry name" value="GH"/>
</dbReference>
<dbReference type="PROSITE" id="PS51257">
    <property type="entry name" value="PROKAR_LIPOPROTEIN"/>
    <property type="match status" value="1"/>
</dbReference>
<evidence type="ECO:0000256" key="6">
    <source>
        <dbReference type="ARBA" id="ARBA00023295"/>
    </source>
</evidence>
<evidence type="ECO:0000256" key="4">
    <source>
        <dbReference type="ARBA" id="ARBA00022729"/>
    </source>
</evidence>
<dbReference type="Proteomes" id="UP000428260">
    <property type="component" value="Chromosome"/>
</dbReference>
<comment type="function">
    <text evidence="1">Alpha-L-fucosidase is responsible for hydrolyzing the alpha-1,6-linked fucose joined to the reducing-end N-acetylglucosamine of the carbohydrate moieties of glycoproteins.</text>
</comment>
<dbReference type="GO" id="GO:0004560">
    <property type="term" value="F:alpha-L-fucosidase activity"/>
    <property type="evidence" value="ECO:0007669"/>
    <property type="project" value="InterPro"/>
</dbReference>
<dbReference type="EC" id="3.2.1.51" evidence="3"/>
<dbReference type="InterPro" id="IPR016286">
    <property type="entry name" value="FUC_metazoa-typ"/>
</dbReference>
<keyword evidence="6" id="KW-0326">Glycosidase</keyword>
<evidence type="ECO:0000313" key="9">
    <source>
        <dbReference type="Proteomes" id="UP000428260"/>
    </source>
</evidence>
<dbReference type="KEGG" id="mcos:GM418_30390"/>
<evidence type="ECO:0000256" key="1">
    <source>
        <dbReference type="ARBA" id="ARBA00004071"/>
    </source>
</evidence>
<name>A0A6I6K361_9BACT</name>
<dbReference type="GO" id="GO:0006004">
    <property type="term" value="P:fucose metabolic process"/>
    <property type="evidence" value="ECO:0007669"/>
    <property type="project" value="InterPro"/>
</dbReference>
<dbReference type="RefSeq" id="WP_158872031.1">
    <property type="nucleotide sequence ID" value="NZ_CP046401.1"/>
</dbReference>
<proteinExistence type="inferred from homology"/>
<dbReference type="PRINTS" id="PR00741">
    <property type="entry name" value="GLHYDRLASE29"/>
</dbReference>
<dbReference type="InterPro" id="IPR057739">
    <property type="entry name" value="Glyco_hydro_29_N"/>
</dbReference>
<sequence>MKIILKQLYYICICFIVLSSCVPSESEQTKTMGQQEFTDLRLGMFIHFGLYALPAGVWNGDTLSSGTVAEHIMRLKSIPREEYHQLAKKFNPNNFDAHKIVRLAKQAGMKYIVFTAKHHDGFAMFDSDYDDYNIKDGTPYGKDILKELSEECKNQGIKLGLYYSHIRDWDEYHSVDMYGNNWDWDKDDPNRNAQVYIERKVKTQLKELLTNYGEIFCLWFDTPGDISKKQAKDIYDYVKRLQPDCLINTRIGAGLGDYGVMGDNQIPPGVLNGIWECPATMNHSWGFHCADSAWKSREDMLLQLIDLSSKNINYLLNIGPKADGSIPEESVDRLKEIGKWVTENGEAIYKNGPSPWFQEMDGIRVTTGKDALYVMLLNKNIDAIMLYGLKNKVIKVTDIHDEVSIPYEYREVKNLDLPELKIKVPGDWKEKIFPVFKVKIKGQPQVDDRPGQMSSGNIILQVGMAEVIGDNGNLQISGMDGVIDTNNWPYFATKNWNSTEDYLKWNFFVTEPGLFQVNVISVSTVRSYESYKREWESIYQNDKDFNKLFFTVDNQTVSGTIKGKERISHIRSAYRPEFINRFGKIRIEKPGNYTAVLKAGFINPTDTDGTVIYEVQLEKVQN</sequence>
<organism evidence="8 9">
    <name type="scientific">Maribellus comscasis</name>
    <dbReference type="NCBI Taxonomy" id="2681766"/>
    <lineage>
        <taxon>Bacteria</taxon>
        <taxon>Pseudomonadati</taxon>
        <taxon>Bacteroidota</taxon>
        <taxon>Bacteroidia</taxon>
        <taxon>Marinilabiliales</taxon>
        <taxon>Prolixibacteraceae</taxon>
        <taxon>Maribellus</taxon>
    </lineage>
</organism>
<protein>
    <recommendedName>
        <fullName evidence="3">alpha-L-fucosidase</fullName>
        <ecNumber evidence="3">3.2.1.51</ecNumber>
    </recommendedName>
</protein>
<dbReference type="SUPFAM" id="SSF51445">
    <property type="entry name" value="(Trans)glycosidases"/>
    <property type="match status" value="1"/>
</dbReference>
<dbReference type="PANTHER" id="PTHR10030:SF37">
    <property type="entry name" value="ALPHA-L-FUCOSIDASE-RELATED"/>
    <property type="match status" value="1"/>
</dbReference>
<dbReference type="GO" id="GO:0016139">
    <property type="term" value="P:glycoside catabolic process"/>
    <property type="evidence" value="ECO:0007669"/>
    <property type="project" value="TreeGrafter"/>
</dbReference>
<dbReference type="Pfam" id="PF01120">
    <property type="entry name" value="Alpha_L_fucos"/>
    <property type="match status" value="1"/>
</dbReference>
<dbReference type="EMBL" id="CP046401">
    <property type="protein sequence ID" value="QGY47810.1"/>
    <property type="molecule type" value="Genomic_DNA"/>
</dbReference>
<comment type="similarity">
    <text evidence="2">Belongs to the glycosyl hydrolase 29 family.</text>
</comment>
<evidence type="ECO:0000256" key="2">
    <source>
        <dbReference type="ARBA" id="ARBA00007951"/>
    </source>
</evidence>
<accession>A0A6I6K361</accession>
<dbReference type="AlphaFoldDB" id="A0A6I6K361"/>
<evidence type="ECO:0000259" key="7">
    <source>
        <dbReference type="Pfam" id="PF01120"/>
    </source>
</evidence>
<feature type="domain" description="Glycoside hydrolase family 29 N-terminal" evidence="7">
    <location>
        <begin position="26"/>
        <end position="346"/>
    </location>
</feature>
<evidence type="ECO:0000313" key="8">
    <source>
        <dbReference type="EMBL" id="QGY47810.1"/>
    </source>
</evidence>
<keyword evidence="9" id="KW-1185">Reference proteome</keyword>
<dbReference type="PANTHER" id="PTHR10030">
    <property type="entry name" value="ALPHA-L-FUCOSIDASE"/>
    <property type="match status" value="1"/>
</dbReference>
<keyword evidence="4" id="KW-0732">Signal</keyword>
<reference evidence="8 9" key="1">
    <citation type="submission" date="2019-11" db="EMBL/GenBank/DDBJ databases">
        <authorList>
            <person name="Zheng R.K."/>
            <person name="Sun C.M."/>
        </authorList>
    </citation>
    <scope>NUCLEOTIDE SEQUENCE [LARGE SCALE GENOMIC DNA]</scope>
    <source>
        <strain evidence="8 9">WC007</strain>
    </source>
</reference>
<gene>
    <name evidence="8" type="ORF">GM418_30390</name>
</gene>
<dbReference type="SMART" id="SM00812">
    <property type="entry name" value="Alpha_L_fucos"/>
    <property type="match status" value="1"/>
</dbReference>
<dbReference type="InterPro" id="IPR000933">
    <property type="entry name" value="Glyco_hydro_29"/>
</dbReference>
<evidence type="ECO:0000256" key="5">
    <source>
        <dbReference type="ARBA" id="ARBA00022801"/>
    </source>
</evidence>
<dbReference type="Gene3D" id="3.20.20.80">
    <property type="entry name" value="Glycosidases"/>
    <property type="match status" value="1"/>
</dbReference>